<evidence type="ECO:0000313" key="3">
    <source>
        <dbReference type="Proteomes" id="UP000036196"/>
    </source>
</evidence>
<dbReference type="Proteomes" id="UP000036196">
    <property type="component" value="Unassembled WGS sequence"/>
</dbReference>
<gene>
    <name evidence="2" type="ORF">ABW06_07585</name>
    <name evidence="1" type="ORF">QEG54_003860</name>
</gene>
<keyword evidence="3" id="KW-1185">Reference proteome</keyword>
<protein>
    <submittedName>
        <fullName evidence="2">Uncharacterized protein</fullName>
    </submittedName>
</protein>
<comment type="caution">
    <text evidence="2">The sequence shown here is derived from an EMBL/GenBank/DDBJ whole genome shotgun (WGS) entry which is preliminary data.</text>
</comment>
<sequence>MTENKNINTLLLATIIISVALATITVRFITFRSHANNIDFSCTSEIESLIDIDEKQWIFNGITTLTSFQEDKMSLSVKGKLTFGTEEDIVNRRLLFSYTVPANRNKGAFISRFIGHEKKPDDNSPDKFDYIFFDAYRDFDKINIIKRIDERTVIVGDNFSPVFACVINNID</sequence>
<evidence type="ECO:0000313" key="1">
    <source>
        <dbReference type="EMBL" id="EML1473070.1"/>
    </source>
</evidence>
<dbReference type="eggNOG" id="ENOG5032XNY">
    <property type="taxonomic scope" value="Bacteria"/>
</dbReference>
<accession>A0A0J5R635</accession>
<dbReference type="RefSeq" id="WP_048278596.1">
    <property type="nucleotide sequence ID" value="NZ_LDZF01000006.1"/>
</dbReference>
<dbReference type="AlphaFoldDB" id="A0A0J5R635"/>
<name>A0A0J5R635_PLUGE</name>
<reference evidence="1" key="2">
    <citation type="submission" date="2024-02" db="EMBL/GenBank/DDBJ databases">
        <authorList>
            <consortium name="Clinical and Environmental Microbiology Branch: Whole genome sequencing antimicrobial resistance pathogens in the healthcare setting"/>
        </authorList>
    </citation>
    <scope>NUCLEOTIDE SEQUENCE</scope>
    <source>
        <strain evidence="1">2021DK-00143</strain>
    </source>
</reference>
<dbReference type="EMBL" id="LDZF01000006">
    <property type="protein sequence ID" value="KMK14690.1"/>
    <property type="molecule type" value="Genomic_DNA"/>
</dbReference>
<dbReference type="EMBL" id="ABLOKC030000024">
    <property type="protein sequence ID" value="EML1473070.1"/>
    <property type="molecule type" value="Genomic_DNA"/>
</dbReference>
<dbReference type="PATRIC" id="fig|61647.15.peg.4755"/>
<organism evidence="2 3">
    <name type="scientific">Pluralibacter gergoviae</name>
    <name type="common">Enterobacter gergoviae</name>
    <dbReference type="NCBI Taxonomy" id="61647"/>
    <lineage>
        <taxon>Bacteria</taxon>
        <taxon>Pseudomonadati</taxon>
        <taxon>Pseudomonadota</taxon>
        <taxon>Gammaproteobacteria</taxon>
        <taxon>Enterobacterales</taxon>
        <taxon>Enterobacteriaceae</taxon>
        <taxon>Pluralibacter</taxon>
    </lineage>
</organism>
<proteinExistence type="predicted"/>
<evidence type="ECO:0000313" key="2">
    <source>
        <dbReference type="EMBL" id="KMK14690.1"/>
    </source>
</evidence>
<reference evidence="2 3" key="1">
    <citation type="submission" date="2015-05" db="EMBL/GenBank/DDBJ databases">
        <title>Genome sequences of Pluralibacter gergoviae.</title>
        <authorList>
            <person name="Greninger A.L."/>
            <person name="Miller S."/>
        </authorList>
    </citation>
    <scope>NUCLEOTIDE SEQUENCE [LARGE SCALE GENOMIC DNA]</scope>
    <source>
        <strain evidence="2 3">JS81F13</strain>
    </source>
</reference>